<dbReference type="GO" id="GO:0004298">
    <property type="term" value="F:threonine-type endopeptidase activity"/>
    <property type="evidence" value="ECO:0007669"/>
    <property type="project" value="InterPro"/>
</dbReference>
<dbReference type="InParanoid" id="A0A554NFK9"/>
<sequence>MMQNSQQQAYDRGITIFSPDGRLYQVEYAREAVKRGTAAVGVRTPEGVVLAADGRLRSSLQVAESVEKIHKADEHLGIATAGHAADARQLVDLSRRRAQVERLRYGEAVDVETLTKAITDNIQEFTQTGGARPFGCALLIGGVDEDGSPRLFETDPSGTPYEWKAVAVGGNQREAQDELEANYPEVETVDDGLQLAFDALAATADGGLTPEGMSAATIPVETGSFETLERSEIADHLDENGLLDEE</sequence>
<proteinExistence type="inferred from homology"/>
<dbReference type="InterPro" id="IPR050115">
    <property type="entry name" value="Proteasome_alpha"/>
</dbReference>
<dbReference type="GO" id="GO:0005737">
    <property type="term" value="C:cytoplasm"/>
    <property type="evidence" value="ECO:0007669"/>
    <property type="project" value="UniProtKB-SubCell"/>
</dbReference>
<comment type="activity regulation">
    <text evidence="5">The formation of the proteasomal ATPase PAN-20S proteasome complex, via the docking of the C-termini of PAN into the intersubunit pockets in the alpha-rings, triggers opening of the gate for substrate entry. Interconversion between the open-gate and close-gate conformations leads to a dynamic regulation of the 20S proteasome proteolysis activity.</text>
</comment>
<protein>
    <recommendedName>
        <fullName evidence="5 7">Proteasome subunit alpha</fullName>
    </recommendedName>
    <alternativeName>
        <fullName evidence="5">20S proteasome alpha subunit</fullName>
    </alternativeName>
    <alternativeName>
        <fullName evidence="5">Proteasome core protein PsmA</fullName>
    </alternativeName>
</protein>
<comment type="subcellular location">
    <subcellularLocation>
        <location evidence="1 5 7">Cytoplasm</location>
    </subcellularLocation>
</comment>
<dbReference type="HAMAP" id="MF_00289_A">
    <property type="entry name" value="Proteasome_A_A"/>
    <property type="match status" value="1"/>
</dbReference>
<comment type="subunit">
    <text evidence="5 7">The 20S proteasome core is composed of 14 alpha and 14 beta subunits that assemble into four stacked heptameric rings, resulting in a barrel-shaped structure. The two inner rings, each composed of seven catalytic beta subunits, are sandwiched by two outer rings, each composed of seven alpha subunits. The catalytic chamber with the active sites is on the inside of the barrel. Has a gated structure, the ends of the cylinder being occluded by the N-termini of the alpha-subunits. Is capped at one or both ends by the proteasome regulatory ATPase, PAN.</text>
</comment>
<evidence type="ECO:0000256" key="2">
    <source>
        <dbReference type="ARBA" id="ARBA00022490"/>
    </source>
</evidence>
<evidence type="ECO:0000256" key="4">
    <source>
        <dbReference type="ARBA" id="ARBA00062996"/>
    </source>
</evidence>
<keyword evidence="10" id="KW-1185">Reference proteome</keyword>
<name>A0A554NFK9_9EURY</name>
<evidence type="ECO:0000256" key="3">
    <source>
        <dbReference type="ARBA" id="ARBA00022942"/>
    </source>
</evidence>
<dbReference type="InterPro" id="IPR023332">
    <property type="entry name" value="Proteasome_alpha-type"/>
</dbReference>
<dbReference type="AlphaFoldDB" id="A0A554NFK9"/>
<comment type="similarity">
    <text evidence="5 6 7">Belongs to the peptidase T1A family.</text>
</comment>
<gene>
    <name evidence="5 9" type="primary">psmA</name>
    <name evidence="9" type="ORF">DP107_01055</name>
</gene>
<dbReference type="FunFam" id="3.60.20.10:FF:000004">
    <property type="entry name" value="Proteasome subunit alpha type-4"/>
    <property type="match status" value="1"/>
</dbReference>
<evidence type="ECO:0000313" key="10">
    <source>
        <dbReference type="Proteomes" id="UP000319894"/>
    </source>
</evidence>
<dbReference type="InterPro" id="IPR029055">
    <property type="entry name" value="Ntn_hydrolases_N"/>
</dbReference>
<accession>A0A554NFK9</accession>
<dbReference type="SMART" id="SM00948">
    <property type="entry name" value="Proteasome_A_N"/>
    <property type="match status" value="1"/>
</dbReference>
<evidence type="ECO:0000256" key="7">
    <source>
        <dbReference type="RuleBase" id="RU000552"/>
    </source>
</evidence>
<dbReference type="InterPro" id="IPR001353">
    <property type="entry name" value="Proteasome_sua/b"/>
</dbReference>
<evidence type="ECO:0000313" key="9">
    <source>
        <dbReference type="EMBL" id="TSD15800.1"/>
    </source>
</evidence>
<keyword evidence="3 5" id="KW-0647">Proteasome</keyword>
<dbReference type="GO" id="GO:0010498">
    <property type="term" value="P:proteasomal protein catabolic process"/>
    <property type="evidence" value="ECO:0007669"/>
    <property type="project" value="UniProtKB-UniRule"/>
</dbReference>
<dbReference type="GO" id="GO:0006511">
    <property type="term" value="P:ubiquitin-dependent protein catabolic process"/>
    <property type="evidence" value="ECO:0007669"/>
    <property type="project" value="InterPro"/>
</dbReference>
<dbReference type="RefSeq" id="WP_144260276.1">
    <property type="nucleotide sequence ID" value="NZ_QMDX01000001.1"/>
</dbReference>
<dbReference type="PROSITE" id="PS51475">
    <property type="entry name" value="PROTEASOME_ALPHA_2"/>
    <property type="match status" value="1"/>
</dbReference>
<organism evidence="9 10">
    <name type="scientific">Haloglomus irregulare</name>
    <dbReference type="NCBI Taxonomy" id="2234134"/>
    <lineage>
        <taxon>Archaea</taxon>
        <taxon>Methanobacteriati</taxon>
        <taxon>Methanobacteriota</taxon>
        <taxon>Stenosarchaea group</taxon>
        <taxon>Halobacteria</taxon>
        <taxon>Halobacteriales</taxon>
        <taxon>Natronomonadaceae</taxon>
        <taxon>Haloglomus</taxon>
    </lineage>
</organism>
<evidence type="ECO:0000256" key="1">
    <source>
        <dbReference type="ARBA" id="ARBA00004496"/>
    </source>
</evidence>
<dbReference type="InterPro" id="IPR000426">
    <property type="entry name" value="Proteasome_asu_N"/>
</dbReference>
<dbReference type="OrthoDB" id="9421at2157"/>
<feature type="domain" description="Proteasome alpha-type subunits" evidence="8">
    <location>
        <begin position="10"/>
        <end position="32"/>
    </location>
</feature>
<dbReference type="Pfam" id="PF00227">
    <property type="entry name" value="Proteasome"/>
    <property type="match status" value="1"/>
</dbReference>
<dbReference type="NCBIfam" id="NF003075">
    <property type="entry name" value="PRK03996.1"/>
    <property type="match status" value="1"/>
</dbReference>
<dbReference type="PANTHER" id="PTHR11599">
    <property type="entry name" value="PROTEASOME SUBUNIT ALPHA/BETA"/>
    <property type="match status" value="1"/>
</dbReference>
<evidence type="ECO:0000256" key="5">
    <source>
        <dbReference type="HAMAP-Rule" id="MF_00289"/>
    </source>
</evidence>
<dbReference type="EMBL" id="QMDX01000001">
    <property type="protein sequence ID" value="TSD15800.1"/>
    <property type="molecule type" value="Genomic_DNA"/>
</dbReference>
<keyword evidence="2 5" id="KW-0963">Cytoplasm</keyword>
<comment type="function">
    <text evidence="5 7">Component of the proteasome core, a large protease complex with broad specificity involved in protein degradation.</text>
</comment>
<dbReference type="Pfam" id="PF10584">
    <property type="entry name" value="Proteasome_A_N"/>
    <property type="match status" value="1"/>
</dbReference>
<dbReference type="Gene3D" id="3.60.20.10">
    <property type="entry name" value="Glutamine Phosphoribosylpyrophosphate, subunit 1, domain 1"/>
    <property type="match status" value="1"/>
</dbReference>
<comment type="subunit">
    <text evidence="4">The 20S proteasome core is composed of 14 alpha and 14 beta subunits that assemble into four stacked heptameric rings, resulting in a barrel-shaped structure. The two inner rings, each composed of seven catalytic beta subunits, are sandwiched by two outer rings, each composed of seven alpha subunits. H.volcanii produces at least 2 types of 20S proteasomes: an alpha1-beta proteasome and a proteasome containing all three subunits (alpha1, alpha2, and beta) that appears to be asymmetrical with homo-oligomeric alpha1 and alpha2 rings positioned on separate ends. The catalytic chamber with the active sites is on the inside of the barrel. Has probably a gated structure, the ends of the cylinder being occluded by the N-termini of the alpha-subunits. Is likely capped at one or both ends by the proteasome regulatory ATPase, PAN.</text>
</comment>
<dbReference type="FunCoup" id="A0A554NFK9">
    <property type="interactions" value="114"/>
</dbReference>
<dbReference type="Proteomes" id="UP000319894">
    <property type="component" value="Unassembled WGS sequence"/>
</dbReference>
<dbReference type="SUPFAM" id="SSF56235">
    <property type="entry name" value="N-terminal nucleophile aminohydrolases (Ntn hydrolases)"/>
    <property type="match status" value="1"/>
</dbReference>
<dbReference type="NCBIfam" id="TIGR03633">
    <property type="entry name" value="arc_protsome_A"/>
    <property type="match status" value="1"/>
</dbReference>
<comment type="caution">
    <text evidence="9">The sequence shown here is derived from an EMBL/GenBank/DDBJ whole genome shotgun (WGS) entry which is preliminary data.</text>
</comment>
<dbReference type="PROSITE" id="PS00388">
    <property type="entry name" value="PROTEASOME_ALPHA_1"/>
    <property type="match status" value="1"/>
</dbReference>
<dbReference type="InterPro" id="IPR019982">
    <property type="entry name" value="Proteasome_asu_arc"/>
</dbReference>
<evidence type="ECO:0000259" key="8">
    <source>
        <dbReference type="PROSITE" id="PS00388"/>
    </source>
</evidence>
<dbReference type="GO" id="GO:0019773">
    <property type="term" value="C:proteasome core complex, alpha-subunit complex"/>
    <property type="evidence" value="ECO:0007669"/>
    <property type="project" value="UniProtKB-UniRule"/>
</dbReference>
<evidence type="ECO:0000256" key="6">
    <source>
        <dbReference type="PROSITE-ProRule" id="PRU00808"/>
    </source>
</evidence>
<reference evidence="9 10" key="1">
    <citation type="submission" date="2018-06" db="EMBL/GenBank/DDBJ databases">
        <title>Natronomonas sp. F16-60 a new haloarchaeon isolated from a solar saltern of Isla Cristina, Huelva, Spain.</title>
        <authorList>
            <person name="Duran-Viseras A."/>
            <person name="Sanchez-Porro C."/>
            <person name="Ventosa A."/>
        </authorList>
    </citation>
    <scope>NUCLEOTIDE SEQUENCE [LARGE SCALE GENOMIC DNA]</scope>
    <source>
        <strain evidence="9 10">F16-60</strain>
    </source>
</reference>
<keyword evidence="9" id="KW-0378">Hydrolase</keyword>